<comment type="caution">
    <text evidence="2">The sequence shown here is derived from an EMBL/GenBank/DDBJ whole genome shotgun (WGS) entry which is preliminary data.</text>
</comment>
<reference evidence="2" key="1">
    <citation type="submission" date="2021-02" db="EMBL/GenBank/DDBJ databases">
        <authorList>
            <person name="Dougan E. K."/>
            <person name="Rhodes N."/>
            <person name="Thang M."/>
            <person name="Chan C."/>
        </authorList>
    </citation>
    <scope>NUCLEOTIDE SEQUENCE</scope>
</reference>
<feature type="region of interest" description="Disordered" evidence="1">
    <location>
        <begin position="19"/>
        <end position="45"/>
    </location>
</feature>
<dbReference type="OrthoDB" id="421784at2759"/>
<keyword evidence="4" id="KW-1185">Reference proteome</keyword>
<evidence type="ECO:0000313" key="3">
    <source>
        <dbReference type="EMBL" id="CAE8661446.1"/>
    </source>
</evidence>
<evidence type="ECO:0000313" key="2">
    <source>
        <dbReference type="EMBL" id="CAE8627479.1"/>
    </source>
</evidence>
<evidence type="ECO:0000313" key="4">
    <source>
        <dbReference type="Proteomes" id="UP000654075"/>
    </source>
</evidence>
<sequence>MLLQRVEISPPDQEFTFRGTAAFPRGPAGEISRRRGGTPPQMSDNVPQQRRIFAYAEYSFAAFHLRAGLDDDVGTTTSTSRGEGGPGHVRGRMLREHGFQGLRKWQKGWLKPITLPVNPNVDRSVCAEFQVFNELCDLVHQEGLADNMEECALVGGCVNILVSTTPCLSCVGAVMQYSLLFPNVDLAFGCVQPWHSEGGANRSALQSLGEGGFETAPEHREEPLVPAIWDGGRIVSGSDDLQPPALRTRPSSASRHPEEEAVAVNTIEPEPLRSGALEVLQAACRVKLGGGRAADIDLGDSCTWAEVRGALERSSHNELAEVLRGHRQAVRAETQPDRVEKVVALLRDCARKVTKT</sequence>
<gene>
    <name evidence="2" type="ORF">PGLA1383_LOCUS44229</name>
    <name evidence="3" type="ORF">PGLA2088_LOCUS14509</name>
</gene>
<name>A0A813GV65_POLGL</name>
<dbReference type="Proteomes" id="UP000626109">
    <property type="component" value="Unassembled WGS sequence"/>
</dbReference>
<evidence type="ECO:0000256" key="1">
    <source>
        <dbReference type="SAM" id="MobiDB-lite"/>
    </source>
</evidence>
<proteinExistence type="predicted"/>
<dbReference type="EMBL" id="CAJNNV010029194">
    <property type="protein sequence ID" value="CAE8627479.1"/>
    <property type="molecule type" value="Genomic_DNA"/>
</dbReference>
<dbReference type="EMBL" id="CAJNNW010017713">
    <property type="protein sequence ID" value="CAE8661446.1"/>
    <property type="molecule type" value="Genomic_DNA"/>
</dbReference>
<dbReference type="AlphaFoldDB" id="A0A813GV65"/>
<organism evidence="2 4">
    <name type="scientific">Polarella glacialis</name>
    <name type="common">Dinoflagellate</name>
    <dbReference type="NCBI Taxonomy" id="89957"/>
    <lineage>
        <taxon>Eukaryota</taxon>
        <taxon>Sar</taxon>
        <taxon>Alveolata</taxon>
        <taxon>Dinophyceae</taxon>
        <taxon>Suessiales</taxon>
        <taxon>Suessiaceae</taxon>
        <taxon>Polarella</taxon>
    </lineage>
</organism>
<feature type="region of interest" description="Disordered" evidence="1">
    <location>
        <begin position="239"/>
        <end position="260"/>
    </location>
</feature>
<accession>A0A813GV65</accession>
<protein>
    <submittedName>
        <fullName evidence="2">Uncharacterized protein</fullName>
    </submittedName>
</protein>
<dbReference type="Proteomes" id="UP000654075">
    <property type="component" value="Unassembled WGS sequence"/>
</dbReference>